<dbReference type="CDD" id="cd00303">
    <property type="entry name" value="retropepsin_like"/>
    <property type="match status" value="1"/>
</dbReference>
<sequence length="233" mass="25492">MASEYVLDGEILYKRGKDQAHYLANTANPSLRGKEHCKAITLRSGKQTDEPIVDSTVAPPDIGAISPDGNVDSEELVDVPDKEINIALVDTLVQILSYGKFMKDLLSKMKKLTDVETITLTEGCSVILTNKLPLKLKDPGNITIPCSIGNQYLGKALSDLGASINLMPLSTFQKFGIGHMKPIIMTLQLVHRSLVQPEGKIKDILVPVDKFIFSTNFIMLDCEADKEVPIILG</sequence>
<evidence type="ECO:0000313" key="1">
    <source>
        <dbReference type="Proteomes" id="UP000818029"/>
    </source>
</evidence>
<proteinExistence type="predicted"/>
<reference evidence="1" key="1">
    <citation type="journal article" date="2020" name="Nat. Genet.">
        <title>Genomic diversifications of five Gossypium allopolyploid species and their impact on cotton improvement.</title>
        <authorList>
            <person name="Chen Z.J."/>
            <person name="Sreedasyam A."/>
            <person name="Ando A."/>
            <person name="Song Q."/>
            <person name="De Santiago L.M."/>
            <person name="Hulse-Kemp A.M."/>
            <person name="Ding M."/>
            <person name="Ye W."/>
            <person name="Kirkbride R.C."/>
            <person name="Jenkins J."/>
            <person name="Plott C."/>
            <person name="Lovell J."/>
            <person name="Lin Y.M."/>
            <person name="Vaughn R."/>
            <person name="Liu B."/>
            <person name="Simpson S."/>
            <person name="Scheffler B.E."/>
            <person name="Wen L."/>
            <person name="Saski C.A."/>
            <person name="Grover C.E."/>
            <person name="Hu G."/>
            <person name="Conover J.L."/>
            <person name="Carlson J.W."/>
            <person name="Shu S."/>
            <person name="Boston L.B."/>
            <person name="Williams M."/>
            <person name="Peterson D.G."/>
            <person name="McGee K."/>
            <person name="Jones D.C."/>
            <person name="Wendel J.F."/>
            <person name="Stelly D.M."/>
            <person name="Grimwood J."/>
            <person name="Schmutz J."/>
        </authorList>
    </citation>
    <scope>NUCLEOTIDE SEQUENCE [LARGE SCALE GENOMIC DNA]</scope>
    <source>
        <strain evidence="1">cv. TM-1</strain>
    </source>
</reference>
<dbReference type="Proteomes" id="UP000818029">
    <property type="component" value="Chromosome D08"/>
</dbReference>
<organism evidence="1 2">
    <name type="scientific">Gossypium hirsutum</name>
    <name type="common">Upland cotton</name>
    <name type="synonym">Gossypium mexicanum</name>
    <dbReference type="NCBI Taxonomy" id="3635"/>
    <lineage>
        <taxon>Eukaryota</taxon>
        <taxon>Viridiplantae</taxon>
        <taxon>Streptophyta</taxon>
        <taxon>Embryophyta</taxon>
        <taxon>Tracheophyta</taxon>
        <taxon>Spermatophyta</taxon>
        <taxon>Magnoliopsida</taxon>
        <taxon>eudicotyledons</taxon>
        <taxon>Gunneridae</taxon>
        <taxon>Pentapetalae</taxon>
        <taxon>rosids</taxon>
        <taxon>malvids</taxon>
        <taxon>Malvales</taxon>
        <taxon>Malvaceae</taxon>
        <taxon>Malvoideae</taxon>
        <taxon>Gossypium</taxon>
    </lineage>
</organism>
<dbReference type="PANTHER" id="PTHR33067:SF39">
    <property type="entry name" value="TRANSCRIPTION FACTOR INTERACTOR AND REGULATOR CCHC(ZN) FAMILY"/>
    <property type="match status" value="1"/>
</dbReference>
<dbReference type="Gene3D" id="2.40.70.10">
    <property type="entry name" value="Acid Proteases"/>
    <property type="match status" value="1"/>
</dbReference>
<dbReference type="RefSeq" id="XP_040955947.1">
    <property type="nucleotide sequence ID" value="XM_041100013.1"/>
</dbReference>
<evidence type="ECO:0000313" key="2">
    <source>
        <dbReference type="RefSeq" id="XP_040955947.1"/>
    </source>
</evidence>
<reference evidence="2" key="2">
    <citation type="submission" date="2025-08" db="UniProtKB">
        <authorList>
            <consortium name="RefSeq"/>
        </authorList>
    </citation>
    <scope>IDENTIFICATION</scope>
</reference>
<gene>
    <name evidence="2" type="primary">LOC107906658</name>
</gene>
<protein>
    <recommendedName>
        <fullName evidence="3">Gag-asp_proteas domain-containing protein</fullName>
    </recommendedName>
</protein>
<keyword evidence="1" id="KW-1185">Reference proteome</keyword>
<dbReference type="PANTHER" id="PTHR33067">
    <property type="entry name" value="RNA-DIRECTED DNA POLYMERASE-RELATED"/>
    <property type="match status" value="1"/>
</dbReference>
<evidence type="ECO:0008006" key="3">
    <source>
        <dbReference type="Google" id="ProtNLM"/>
    </source>
</evidence>
<name>A0ABM3AM80_GOSHI</name>
<dbReference type="GeneID" id="107906658"/>
<accession>A0ABM3AM80</accession>
<dbReference type="InterPro" id="IPR021109">
    <property type="entry name" value="Peptidase_aspartic_dom_sf"/>
</dbReference>